<keyword evidence="2" id="KW-1185">Reference proteome</keyword>
<dbReference type="EMBL" id="CAJVPY010020206">
    <property type="protein sequence ID" value="CAG8774668.1"/>
    <property type="molecule type" value="Genomic_DNA"/>
</dbReference>
<dbReference type="Proteomes" id="UP000789405">
    <property type="component" value="Unassembled WGS sequence"/>
</dbReference>
<evidence type="ECO:0000313" key="2">
    <source>
        <dbReference type="Proteomes" id="UP000789405"/>
    </source>
</evidence>
<reference evidence="1" key="1">
    <citation type="submission" date="2021-06" db="EMBL/GenBank/DDBJ databases">
        <authorList>
            <person name="Kallberg Y."/>
            <person name="Tangrot J."/>
            <person name="Rosling A."/>
        </authorList>
    </citation>
    <scope>NUCLEOTIDE SEQUENCE</scope>
    <source>
        <strain evidence="1">MA453B</strain>
    </source>
</reference>
<organism evidence="1 2">
    <name type="scientific">Dentiscutata erythropus</name>
    <dbReference type="NCBI Taxonomy" id="1348616"/>
    <lineage>
        <taxon>Eukaryota</taxon>
        <taxon>Fungi</taxon>
        <taxon>Fungi incertae sedis</taxon>
        <taxon>Mucoromycota</taxon>
        <taxon>Glomeromycotina</taxon>
        <taxon>Glomeromycetes</taxon>
        <taxon>Diversisporales</taxon>
        <taxon>Gigasporaceae</taxon>
        <taxon>Dentiscutata</taxon>
    </lineage>
</organism>
<comment type="caution">
    <text evidence="1">The sequence shown here is derived from an EMBL/GenBank/DDBJ whole genome shotgun (WGS) entry which is preliminary data.</text>
</comment>
<protein>
    <submittedName>
        <fullName evidence="1">4041_t:CDS:1</fullName>
    </submittedName>
</protein>
<dbReference type="AlphaFoldDB" id="A0A9N9P122"/>
<proteinExistence type="predicted"/>
<feature type="non-terminal residue" evidence="1">
    <location>
        <position position="126"/>
    </location>
</feature>
<accession>A0A9N9P122</accession>
<name>A0A9N9P122_9GLOM</name>
<dbReference type="OrthoDB" id="2404704at2759"/>
<evidence type="ECO:0000313" key="1">
    <source>
        <dbReference type="EMBL" id="CAG8774668.1"/>
    </source>
</evidence>
<gene>
    <name evidence="1" type="ORF">DERYTH_LOCUS19032</name>
</gene>
<sequence>MKIKNKNQNHGIQQTLTKALERAKVKTYKEPQNQEIRQAIAEWIIINNLAFSIIQSNICPDDALNSGDSDLSVNVANSEKPILHNIAKIKTRWNSKYYSWKQLLKLPLKFTFAEFEILSDTPNDEQ</sequence>